<comment type="cofactor">
    <cofactor evidence="2">
        <name>FAD</name>
        <dbReference type="ChEBI" id="CHEBI:57692"/>
    </cofactor>
</comment>
<dbReference type="InterPro" id="IPR023173">
    <property type="entry name" value="NADPH_Cyt_P450_Rdtase_alpha"/>
</dbReference>
<dbReference type="STRING" id="45351.A7S7T0"/>
<evidence type="ECO:0000313" key="15">
    <source>
        <dbReference type="EMBL" id="EDO40246.1"/>
    </source>
</evidence>
<dbReference type="PRINTS" id="PR00369">
    <property type="entry name" value="FLAVODOXIN"/>
</dbReference>
<evidence type="ECO:0000256" key="9">
    <source>
        <dbReference type="ARBA" id="ARBA00023002"/>
    </source>
</evidence>
<dbReference type="Gene3D" id="2.40.30.10">
    <property type="entry name" value="Translation factors"/>
    <property type="match status" value="1"/>
</dbReference>
<dbReference type="Pfam" id="PF00175">
    <property type="entry name" value="NAD_binding_1"/>
    <property type="match status" value="1"/>
</dbReference>
<protein>
    <recommendedName>
        <fullName evidence="12">Methionine synthase reductase</fullName>
        <ecNumber evidence="11">1.16.1.8</ecNumber>
    </recommendedName>
</protein>
<feature type="domain" description="FAD-binding FR-type" evidence="14">
    <location>
        <begin position="179"/>
        <end position="448"/>
    </location>
</feature>
<evidence type="ECO:0000256" key="6">
    <source>
        <dbReference type="ARBA" id="ARBA00022691"/>
    </source>
</evidence>
<dbReference type="AlphaFoldDB" id="A7S7T0"/>
<dbReference type="FunFam" id="3.40.50.80:FF:000018">
    <property type="entry name" value="NADPH--cytochrome P450 reductase"/>
    <property type="match status" value="1"/>
</dbReference>
<dbReference type="PANTHER" id="PTHR19384">
    <property type="entry name" value="NITRIC OXIDE SYNTHASE-RELATED"/>
    <property type="match status" value="1"/>
</dbReference>
<dbReference type="EC" id="1.16.1.8" evidence="11"/>
<dbReference type="GO" id="GO:0030586">
    <property type="term" value="F:[methionine synthase] reductase (NADPH) activity"/>
    <property type="evidence" value="ECO:0000318"/>
    <property type="project" value="GO_Central"/>
</dbReference>
<dbReference type="Gene3D" id="3.40.50.80">
    <property type="entry name" value="Nucleotide-binding domain of ferredoxin-NADP reductase (FNR) module"/>
    <property type="match status" value="1"/>
</dbReference>
<evidence type="ECO:0000256" key="2">
    <source>
        <dbReference type="ARBA" id="ARBA00001974"/>
    </source>
</evidence>
<dbReference type="GO" id="GO:0010181">
    <property type="term" value="F:FMN binding"/>
    <property type="evidence" value="ECO:0000318"/>
    <property type="project" value="GO_Central"/>
</dbReference>
<keyword evidence="9" id="KW-0560">Oxidoreductase</keyword>
<dbReference type="InterPro" id="IPR008254">
    <property type="entry name" value="Flavodoxin/NO_synth"/>
</dbReference>
<dbReference type="InterPro" id="IPR003097">
    <property type="entry name" value="CysJ-like_FAD-binding"/>
</dbReference>
<evidence type="ECO:0000256" key="4">
    <source>
        <dbReference type="ARBA" id="ARBA00022630"/>
    </source>
</evidence>
<organism evidence="15 16">
    <name type="scientific">Nematostella vectensis</name>
    <name type="common">Starlet sea anemone</name>
    <dbReference type="NCBI Taxonomy" id="45351"/>
    <lineage>
        <taxon>Eukaryota</taxon>
        <taxon>Metazoa</taxon>
        <taxon>Cnidaria</taxon>
        <taxon>Anthozoa</taxon>
        <taxon>Hexacorallia</taxon>
        <taxon>Actiniaria</taxon>
        <taxon>Edwardsiidae</taxon>
        <taxon>Nematostella</taxon>
    </lineage>
</organism>
<evidence type="ECO:0000256" key="1">
    <source>
        <dbReference type="ARBA" id="ARBA00001917"/>
    </source>
</evidence>
<dbReference type="Pfam" id="PF00667">
    <property type="entry name" value="FAD_binding_1"/>
    <property type="match status" value="1"/>
</dbReference>
<sequence length="614" mass="68815">MPVDNSFTILYASQTGQAKAIADEIHEKSASNGLNSKLFCLSLTEKKFMLEKESAVVFVVSTTGEGDPPDTMLKFFRRLKKKTLPGNHLKDLQYGLLALGDSNYTNFCVNGKNLDRRLNELGAKKFYDTGHADDAVGLELVVEPWIDGLWGPLKDILGKTPDFSTVPHQAGASFPGAASPITMATIVGARRLTADDAMKKALEITLDISQSGWEYEAGNSFNIYCPNDEGEVDAIIERLGLTSMAQVPYDIQVMSGTKKKTASIPNYIPQPYTIKESLLTCLDIRMVPRKAFLRTLVEFTHDNNEQRRLQELCSKQGADEYCRFVREPSLSLLELLTAFPSCFPPFERLLEHLPRLSPRPYSISSSPLEKPGQLNFVFNVVKFGEFEDIRKSRKGVCTSWLEGLTGSMITEEGNKANGILKISELSILSSPYVQVPVSARSNSDFKLPPDSRIPVIMIGPGTGVAPFIGFLHHRRKQMELAEDLTGFGEMWLFFGCRHREKDFLYQKELESFVETGTLSRLFTSFSRDQGFTVSLSTPRYVQDNLKLQGDKIADLVLNDGAVVYVCGDAKNMASNVFECFCEIIEKHLCVGKMEAIKEMTRLRKERKYREDVWT</sequence>
<keyword evidence="7" id="KW-0274">FAD</keyword>
<dbReference type="Gene3D" id="1.20.990.10">
    <property type="entry name" value="NADPH-cytochrome p450 Reductase, Chain A, domain 3"/>
    <property type="match status" value="1"/>
</dbReference>
<dbReference type="PROSITE" id="PS50902">
    <property type="entry name" value="FLAVODOXIN_LIKE"/>
    <property type="match status" value="1"/>
</dbReference>
<dbReference type="PRINTS" id="PR00371">
    <property type="entry name" value="FPNCR"/>
</dbReference>
<evidence type="ECO:0000259" key="14">
    <source>
        <dbReference type="PROSITE" id="PS51384"/>
    </source>
</evidence>
<dbReference type="Proteomes" id="UP000001593">
    <property type="component" value="Unassembled WGS sequence"/>
</dbReference>
<evidence type="ECO:0000256" key="3">
    <source>
        <dbReference type="ARBA" id="ARBA00022605"/>
    </source>
</evidence>
<keyword evidence="10" id="KW-0486">Methionine biosynthesis</keyword>
<comment type="cofactor">
    <cofactor evidence="1">
        <name>FMN</name>
        <dbReference type="ChEBI" id="CHEBI:58210"/>
    </cofactor>
</comment>
<dbReference type="InterPro" id="IPR001709">
    <property type="entry name" value="Flavoprot_Pyr_Nucl_cyt_Rdtase"/>
</dbReference>
<evidence type="ECO:0000256" key="8">
    <source>
        <dbReference type="ARBA" id="ARBA00022857"/>
    </source>
</evidence>
<dbReference type="EMBL" id="DS469594">
    <property type="protein sequence ID" value="EDO40246.1"/>
    <property type="molecule type" value="Genomic_DNA"/>
</dbReference>
<dbReference type="SUPFAM" id="SSF52343">
    <property type="entry name" value="Ferredoxin reductase-like, C-terminal NADP-linked domain"/>
    <property type="match status" value="1"/>
</dbReference>
<evidence type="ECO:0000256" key="10">
    <source>
        <dbReference type="ARBA" id="ARBA00023167"/>
    </source>
</evidence>
<dbReference type="InterPro" id="IPR039261">
    <property type="entry name" value="FNR_nucleotide-bd"/>
</dbReference>
<dbReference type="InterPro" id="IPR001094">
    <property type="entry name" value="Flavdoxin-like"/>
</dbReference>
<keyword evidence="8" id="KW-0521">NADP</keyword>
<dbReference type="PANTHER" id="PTHR19384:SF84">
    <property type="entry name" value="METHIONINE SYNTHASE REDUCTASE"/>
    <property type="match status" value="1"/>
</dbReference>
<keyword evidence="3" id="KW-0028">Amino-acid biosynthesis</keyword>
<dbReference type="FunFam" id="1.20.990.10:FF:000007">
    <property type="entry name" value="Methionine synthase reductase"/>
    <property type="match status" value="1"/>
</dbReference>
<proteinExistence type="predicted"/>
<evidence type="ECO:0000259" key="13">
    <source>
        <dbReference type="PROSITE" id="PS50902"/>
    </source>
</evidence>
<dbReference type="Gene3D" id="3.40.50.360">
    <property type="match status" value="1"/>
</dbReference>
<evidence type="ECO:0000313" key="16">
    <source>
        <dbReference type="Proteomes" id="UP000001593"/>
    </source>
</evidence>
<dbReference type="HOGENOM" id="CLU_001570_17_7_1"/>
<dbReference type="eggNOG" id="KOG1158">
    <property type="taxonomic scope" value="Eukaryota"/>
</dbReference>
<dbReference type="InParanoid" id="A7S7T0"/>
<dbReference type="PhylomeDB" id="A7S7T0"/>
<reference evidence="15 16" key="1">
    <citation type="journal article" date="2007" name="Science">
        <title>Sea anemone genome reveals ancestral eumetazoan gene repertoire and genomic organization.</title>
        <authorList>
            <person name="Putnam N.H."/>
            <person name="Srivastava M."/>
            <person name="Hellsten U."/>
            <person name="Dirks B."/>
            <person name="Chapman J."/>
            <person name="Salamov A."/>
            <person name="Terry A."/>
            <person name="Shapiro H."/>
            <person name="Lindquist E."/>
            <person name="Kapitonov V.V."/>
            <person name="Jurka J."/>
            <person name="Genikhovich G."/>
            <person name="Grigoriev I.V."/>
            <person name="Lucas S.M."/>
            <person name="Steele R.E."/>
            <person name="Finnerty J.R."/>
            <person name="Technau U."/>
            <person name="Martindale M.Q."/>
            <person name="Rokhsar D.S."/>
        </authorList>
    </citation>
    <scope>NUCLEOTIDE SEQUENCE [LARGE SCALE GENOMIC DNA]</scope>
    <source>
        <strain evidence="16">CH2 X CH6</strain>
    </source>
</reference>
<keyword evidence="6" id="KW-0949">S-adenosyl-L-methionine</keyword>
<keyword evidence="5" id="KW-0288">FMN</keyword>
<keyword evidence="4" id="KW-0285">Flavoprotein</keyword>
<dbReference type="OMA" id="LFFGHQR"/>
<name>A7S7T0_NEMVE</name>
<dbReference type="InterPro" id="IPR029039">
    <property type="entry name" value="Flavoprotein-like_sf"/>
</dbReference>
<dbReference type="InterPro" id="IPR001433">
    <property type="entry name" value="OxRdtase_FAD/NAD-bd"/>
</dbReference>
<gene>
    <name evidence="15" type="ORF">NEMVEDRAFT_v1g167483</name>
</gene>
<dbReference type="Pfam" id="PF00258">
    <property type="entry name" value="Flavodoxin_1"/>
    <property type="match status" value="1"/>
</dbReference>
<evidence type="ECO:0000256" key="7">
    <source>
        <dbReference type="ARBA" id="ARBA00022827"/>
    </source>
</evidence>
<dbReference type="GO" id="GO:0050660">
    <property type="term" value="F:flavin adenine dinucleotide binding"/>
    <property type="evidence" value="ECO:0000318"/>
    <property type="project" value="GO_Central"/>
</dbReference>
<accession>A7S7T0</accession>
<evidence type="ECO:0000256" key="11">
    <source>
        <dbReference type="ARBA" id="ARBA00039088"/>
    </source>
</evidence>
<dbReference type="CDD" id="cd06203">
    <property type="entry name" value="methionine_synthase_red"/>
    <property type="match status" value="1"/>
</dbReference>
<dbReference type="SUPFAM" id="SSF63380">
    <property type="entry name" value="Riboflavin synthase domain-like"/>
    <property type="match status" value="1"/>
</dbReference>
<dbReference type="GO" id="GO:0005829">
    <property type="term" value="C:cytosol"/>
    <property type="evidence" value="ECO:0000318"/>
    <property type="project" value="GO_Central"/>
</dbReference>
<dbReference type="InterPro" id="IPR017938">
    <property type="entry name" value="Riboflavin_synthase-like_b-brl"/>
</dbReference>
<dbReference type="GO" id="GO:0050667">
    <property type="term" value="P:homocysteine metabolic process"/>
    <property type="evidence" value="ECO:0000318"/>
    <property type="project" value="GO_Central"/>
</dbReference>
<keyword evidence="16" id="KW-1185">Reference proteome</keyword>
<dbReference type="PROSITE" id="PS51384">
    <property type="entry name" value="FAD_FR"/>
    <property type="match status" value="1"/>
</dbReference>
<dbReference type="GO" id="GO:0009086">
    <property type="term" value="P:methionine biosynthetic process"/>
    <property type="evidence" value="ECO:0000318"/>
    <property type="project" value="GO_Central"/>
</dbReference>
<feature type="domain" description="Flavodoxin-like" evidence="13">
    <location>
        <begin position="7"/>
        <end position="150"/>
    </location>
</feature>
<evidence type="ECO:0000256" key="12">
    <source>
        <dbReference type="ARBA" id="ARBA00040659"/>
    </source>
</evidence>
<evidence type="ECO:0000256" key="5">
    <source>
        <dbReference type="ARBA" id="ARBA00022643"/>
    </source>
</evidence>
<dbReference type="InterPro" id="IPR017927">
    <property type="entry name" value="FAD-bd_FR_type"/>
</dbReference>
<dbReference type="FunFam" id="3.40.50.360:FF:000059">
    <property type="entry name" value="5-methyltetrahydrofolate-homocysteine methyltransferase reductase"/>
    <property type="match status" value="1"/>
</dbReference>
<dbReference type="SUPFAM" id="SSF52218">
    <property type="entry name" value="Flavoproteins"/>
    <property type="match status" value="1"/>
</dbReference>